<dbReference type="InterPro" id="IPR012341">
    <property type="entry name" value="6hp_glycosidase-like_sf"/>
</dbReference>
<dbReference type="GO" id="GO:0030245">
    <property type="term" value="P:cellulose catabolic process"/>
    <property type="evidence" value="ECO:0007669"/>
    <property type="project" value="UniProtKB-KW"/>
</dbReference>
<keyword evidence="6 9" id="KW-0326">Glycosidase</keyword>
<dbReference type="KEGG" id="mcau:MIT9_P2439"/>
<keyword evidence="7 9" id="KW-0119">Carbohydrate metabolism</keyword>
<evidence type="ECO:0000256" key="4">
    <source>
        <dbReference type="ARBA" id="ARBA00022801"/>
    </source>
</evidence>
<keyword evidence="7 9" id="KW-0624">Polysaccharide degradation</keyword>
<dbReference type="GO" id="GO:0008810">
    <property type="term" value="F:cellulase activity"/>
    <property type="evidence" value="ECO:0007669"/>
    <property type="project" value="UniProtKB-EC"/>
</dbReference>
<dbReference type="Pfam" id="PF01270">
    <property type="entry name" value="Glyco_hydro_8"/>
    <property type="match status" value="1"/>
</dbReference>
<dbReference type="Gene3D" id="1.50.10.10">
    <property type="match status" value="1"/>
</dbReference>
<proteinExistence type="inferred from homology"/>
<organism evidence="10 11">
    <name type="scientific">Methylomarinovum caldicuralii</name>
    <dbReference type="NCBI Taxonomy" id="438856"/>
    <lineage>
        <taxon>Bacteria</taxon>
        <taxon>Pseudomonadati</taxon>
        <taxon>Pseudomonadota</taxon>
        <taxon>Gammaproteobacteria</taxon>
        <taxon>Methylococcales</taxon>
        <taxon>Methylothermaceae</taxon>
        <taxon>Methylomarinovum</taxon>
    </lineage>
</organism>
<dbReference type="SUPFAM" id="SSF48208">
    <property type="entry name" value="Six-hairpin glycosidases"/>
    <property type="match status" value="1"/>
</dbReference>
<gene>
    <name evidence="10" type="ORF">MIT9_P2439</name>
</gene>
<name>A0AAU9BV42_9GAMM</name>
<dbReference type="Proteomes" id="UP001321825">
    <property type="component" value="Chromosome"/>
</dbReference>
<evidence type="ECO:0000256" key="9">
    <source>
        <dbReference type="RuleBase" id="RU361167"/>
    </source>
</evidence>
<reference evidence="11" key="1">
    <citation type="journal article" date="2024" name="Int. J. Syst. Evol. Microbiol.">
        <title>Methylomarinovum tepidoasis sp. nov., a moderately thermophilic methanotroph of the family Methylothermaceae isolated from a deep-sea hydrothermal field.</title>
        <authorList>
            <person name="Hirayama H."/>
            <person name="Takaki Y."/>
            <person name="Abe M."/>
            <person name="Miyazaki M."/>
            <person name="Uematsu K."/>
            <person name="Matsui Y."/>
            <person name="Takai K."/>
        </authorList>
    </citation>
    <scope>NUCLEOTIDE SEQUENCE [LARGE SCALE GENOMIC DNA]</scope>
    <source>
        <strain evidence="11">IT-9</strain>
    </source>
</reference>
<evidence type="ECO:0000256" key="5">
    <source>
        <dbReference type="ARBA" id="ARBA00023001"/>
    </source>
</evidence>
<dbReference type="RefSeq" id="WP_317705236.1">
    <property type="nucleotide sequence ID" value="NZ_AP024714.1"/>
</dbReference>
<feature type="active site" description="Nucleophile" evidence="8">
    <location>
        <position position="115"/>
    </location>
</feature>
<evidence type="ECO:0000256" key="6">
    <source>
        <dbReference type="ARBA" id="ARBA00023295"/>
    </source>
</evidence>
<dbReference type="EC" id="3.2.1.-" evidence="9"/>
<protein>
    <recommendedName>
        <fullName evidence="9">Glucanase</fullName>
        <ecNumber evidence="9">3.2.1.-</ecNumber>
    </recommendedName>
</protein>
<keyword evidence="11" id="KW-1185">Reference proteome</keyword>
<keyword evidence="4 9" id="KW-0378">Hydrolase</keyword>
<evidence type="ECO:0000256" key="7">
    <source>
        <dbReference type="ARBA" id="ARBA00023326"/>
    </source>
</evidence>
<evidence type="ECO:0000256" key="2">
    <source>
        <dbReference type="ARBA" id="ARBA00009209"/>
    </source>
</evidence>
<dbReference type="AlphaFoldDB" id="A0AAU9BV42"/>
<comment type="catalytic activity">
    <reaction evidence="1">
        <text>Endohydrolysis of (1-&gt;4)-beta-D-glucosidic linkages in cellulose, lichenin and cereal beta-D-glucans.</text>
        <dbReference type="EC" id="3.2.1.4"/>
    </reaction>
</comment>
<dbReference type="PRINTS" id="PR00735">
    <property type="entry name" value="GLHYDRLASE8"/>
</dbReference>
<comment type="similarity">
    <text evidence="2 9">Belongs to the glycosyl hydrolase 8 (cellulase D) family.</text>
</comment>
<keyword evidence="5" id="KW-0136">Cellulose degradation</keyword>
<evidence type="ECO:0000313" key="11">
    <source>
        <dbReference type="Proteomes" id="UP001321825"/>
    </source>
</evidence>
<sequence>MPEILRPKGIFAALLCIALLPSCAFVAPLESLWESYKTRFIQNGRVVDTGNQGVTHSEGQGYGMLLAVAAGDRPTFESLWQWTRANLQVRGDHLFMWRHRPHVPLSQEDPNNATDGDLLIAWALLEAAGRWNEPIWEREARAILADLKPKIVRRWHSHTVLLPGAYGFEHQGRLTLNLSYWVFPALRRFAAADSDPVWRELVNGGLALIRQARFGTWKLPSDWVEAAETLQPDPKHPPRFGYDAVRIPLYLVWGGYHNRELLSPFVDFWKAFGGFLPPWLDLELGCVGAYPASGGTRAIYNLSRFAIGKSWWLYLPSPTPKDAYYSTSLILLSHLAARRIP</sequence>
<evidence type="ECO:0000256" key="3">
    <source>
        <dbReference type="ARBA" id="ARBA00022729"/>
    </source>
</evidence>
<dbReference type="PROSITE" id="PS00812">
    <property type="entry name" value="GLYCOSYL_HYDROL_F8"/>
    <property type="match status" value="1"/>
</dbReference>
<dbReference type="InterPro" id="IPR019834">
    <property type="entry name" value="Glyco_hydro_8_CS"/>
</dbReference>
<dbReference type="InterPro" id="IPR008928">
    <property type="entry name" value="6-hairpin_glycosidase_sf"/>
</dbReference>
<dbReference type="EMBL" id="AP024714">
    <property type="protein sequence ID" value="BCX82848.1"/>
    <property type="molecule type" value="Genomic_DNA"/>
</dbReference>
<accession>A0AAU9BV42</accession>
<keyword evidence="3" id="KW-0732">Signal</keyword>
<dbReference type="InterPro" id="IPR002037">
    <property type="entry name" value="Glyco_hydro_8"/>
</dbReference>
<evidence type="ECO:0000313" key="10">
    <source>
        <dbReference type="EMBL" id="BCX82848.1"/>
    </source>
</evidence>
<evidence type="ECO:0000256" key="1">
    <source>
        <dbReference type="ARBA" id="ARBA00000966"/>
    </source>
</evidence>
<evidence type="ECO:0000256" key="8">
    <source>
        <dbReference type="PROSITE-ProRule" id="PRU10058"/>
    </source>
</evidence>